<proteinExistence type="predicted"/>
<name>A0A7Y9ZA88_9MICO</name>
<evidence type="ECO:0000256" key="2">
    <source>
        <dbReference type="SAM" id="SignalP"/>
    </source>
</evidence>
<feature type="chain" id="PRO_5039270750" evidence="2">
    <location>
        <begin position="26"/>
        <end position="252"/>
    </location>
</feature>
<evidence type="ECO:0000313" key="3">
    <source>
        <dbReference type="EMBL" id="NYI41652.1"/>
    </source>
</evidence>
<dbReference type="PROSITE" id="PS51257">
    <property type="entry name" value="PROKAR_LIPOPROTEIN"/>
    <property type="match status" value="1"/>
</dbReference>
<reference evidence="3 4" key="1">
    <citation type="submission" date="2020-07" db="EMBL/GenBank/DDBJ databases">
        <title>Sequencing the genomes of 1000 actinobacteria strains.</title>
        <authorList>
            <person name="Klenk H.-P."/>
        </authorList>
    </citation>
    <scope>NUCLEOTIDE SEQUENCE [LARGE SCALE GENOMIC DNA]</scope>
    <source>
        <strain evidence="3 4">DSM 19970</strain>
    </source>
</reference>
<feature type="signal peptide" evidence="2">
    <location>
        <begin position="1"/>
        <end position="25"/>
    </location>
</feature>
<evidence type="ECO:0000256" key="1">
    <source>
        <dbReference type="SAM" id="MobiDB-lite"/>
    </source>
</evidence>
<accession>A0A7Y9ZA88</accession>
<dbReference type="AlphaFoldDB" id="A0A7Y9ZA88"/>
<feature type="compositionally biased region" description="Low complexity" evidence="1">
    <location>
        <begin position="23"/>
        <end position="76"/>
    </location>
</feature>
<evidence type="ECO:0000313" key="4">
    <source>
        <dbReference type="Proteomes" id="UP000547973"/>
    </source>
</evidence>
<dbReference type="Proteomes" id="UP000547973">
    <property type="component" value="Unassembled WGS sequence"/>
</dbReference>
<keyword evidence="2" id="KW-0732">Signal</keyword>
<dbReference type="EMBL" id="JACBZO010000001">
    <property type="protein sequence ID" value="NYI41652.1"/>
    <property type="molecule type" value="Genomic_DNA"/>
</dbReference>
<keyword evidence="4" id="KW-1185">Reference proteome</keyword>
<organism evidence="3 4">
    <name type="scientific">Demequina lutea</name>
    <dbReference type="NCBI Taxonomy" id="431489"/>
    <lineage>
        <taxon>Bacteria</taxon>
        <taxon>Bacillati</taxon>
        <taxon>Actinomycetota</taxon>
        <taxon>Actinomycetes</taxon>
        <taxon>Micrococcales</taxon>
        <taxon>Demequinaceae</taxon>
        <taxon>Demequina</taxon>
    </lineage>
</organism>
<comment type="caution">
    <text evidence="3">The sequence shown here is derived from an EMBL/GenBank/DDBJ whole genome shotgun (WGS) entry which is preliminary data.</text>
</comment>
<protein>
    <submittedName>
        <fullName evidence="3">Uncharacterized protein</fullName>
    </submittedName>
</protein>
<gene>
    <name evidence="3" type="ORF">BKA03_001771</name>
</gene>
<feature type="region of interest" description="Disordered" evidence="1">
    <location>
        <begin position="23"/>
        <end position="81"/>
    </location>
</feature>
<sequence length="252" mass="24986">MQRIKGALVVLVGLTLGGCSGASTANTASSTPTSLPSVAAAVPSATPSDSASPTPVPSTSAPATTQTTHTAPPVTAQGDPCTDPSVSFDGLAGIDFDRYAKICLGMSFAAASAAMPGPPVNGESVCPWYALLLTVQDPGLYVAAITRPDNPGAAISMFRMTWEGDPAAAAAFGAPKTVKGISVGSTTAEVTTAYPAATAISINDIARGARTQLVVAGPGGTSLVFDVTSGMVSDMYWGTGISQGVSGELCNA</sequence>
<dbReference type="RefSeq" id="WP_179398017.1">
    <property type="nucleotide sequence ID" value="NZ_JACBZO010000001.1"/>
</dbReference>